<protein>
    <submittedName>
        <fullName evidence="1">Uncharacterized protein</fullName>
    </submittedName>
</protein>
<dbReference type="EMBL" id="JAEHHL010000002">
    <property type="protein sequence ID" value="MBK0398574.1"/>
    <property type="molecule type" value="Genomic_DNA"/>
</dbReference>
<dbReference type="RefSeq" id="WP_200607957.1">
    <property type="nucleotide sequence ID" value="NZ_JAEHHL010000002.1"/>
</dbReference>
<reference evidence="1" key="1">
    <citation type="submission" date="2020-12" db="EMBL/GenBank/DDBJ databases">
        <title>Bacterial taxonomy.</title>
        <authorList>
            <person name="Pan X."/>
        </authorList>
    </citation>
    <scope>NUCLEOTIDE SEQUENCE</scope>
    <source>
        <strain evidence="1">M0105</strain>
    </source>
</reference>
<sequence length="187" mass="21800">MAIPRRYLDAPIEKDDQAETFLTEDGFYRTTGVFMITELPDLTPRTPESFEEWRKHAGWKNSHWINVLLQRNRKIGTAGPSDAKFKTYSRMRESMDEFERKGMLHGLEWLSHPSGIDSFVKFEDRKRTVFISCSRPNHVPMPSCSQFIAPRPTLNVKVTYSAEYLPRWQEIETKVRARIEEFIAAAG</sequence>
<proteinExistence type="predicted"/>
<organism evidence="1 2">
    <name type="scientific">Thermohalobaculum xanthum</name>
    <dbReference type="NCBI Taxonomy" id="2753746"/>
    <lineage>
        <taxon>Bacteria</taxon>
        <taxon>Pseudomonadati</taxon>
        <taxon>Pseudomonadota</taxon>
        <taxon>Alphaproteobacteria</taxon>
        <taxon>Rhodobacterales</taxon>
        <taxon>Paracoccaceae</taxon>
        <taxon>Thermohalobaculum</taxon>
    </lineage>
</organism>
<dbReference type="Proteomes" id="UP000655420">
    <property type="component" value="Unassembled WGS sequence"/>
</dbReference>
<dbReference type="AlphaFoldDB" id="A0A8J7M6S4"/>
<name>A0A8J7M6S4_9RHOB</name>
<keyword evidence="2" id="KW-1185">Reference proteome</keyword>
<evidence type="ECO:0000313" key="2">
    <source>
        <dbReference type="Proteomes" id="UP000655420"/>
    </source>
</evidence>
<evidence type="ECO:0000313" key="1">
    <source>
        <dbReference type="EMBL" id="MBK0398574.1"/>
    </source>
</evidence>
<comment type="caution">
    <text evidence="1">The sequence shown here is derived from an EMBL/GenBank/DDBJ whole genome shotgun (WGS) entry which is preliminary data.</text>
</comment>
<accession>A0A8J7M6S4</accession>
<gene>
    <name evidence="1" type="ORF">H0I76_05195</name>
</gene>